<evidence type="ECO:0000313" key="2">
    <source>
        <dbReference type="Proteomes" id="UP000471521"/>
    </source>
</evidence>
<proteinExistence type="predicted"/>
<keyword evidence="2" id="KW-1185">Reference proteome</keyword>
<sequence>MREIDDRFDAQFDRELPPEVANGFQTVLGLSEAPETLGEWADETRSVLDDHDFEFGAEHLCLTDESRHEARVAGETRYFRCVLDALLLPLLVAERPVHVRSRGPVTDAVVTMAVTDEDVTTDPETAVVSFGLDAGVDREAPPGQVTRAFGYAAFCPYVNAFPTREAYEEWDERTATAATTALTPTEAIAAAAAITNPDR</sequence>
<dbReference type="GO" id="GO:0018836">
    <property type="term" value="F:alkylmercury lyase activity"/>
    <property type="evidence" value="ECO:0007669"/>
    <property type="project" value="InterPro"/>
</dbReference>
<dbReference type="InterPro" id="IPR004927">
    <property type="entry name" value="MerB"/>
</dbReference>
<dbReference type="Gene3D" id="3.30.450.410">
    <property type="match status" value="1"/>
</dbReference>
<dbReference type="InterPro" id="IPR053717">
    <property type="entry name" value="MerB_lyase_sf"/>
</dbReference>
<dbReference type="RefSeq" id="WP_159526482.1">
    <property type="nucleotide sequence ID" value="NZ_WUUU01000075.1"/>
</dbReference>
<evidence type="ECO:0008006" key="3">
    <source>
        <dbReference type="Google" id="ProtNLM"/>
    </source>
</evidence>
<dbReference type="OrthoDB" id="232973at2157"/>
<dbReference type="Proteomes" id="UP000471521">
    <property type="component" value="Unassembled WGS sequence"/>
</dbReference>
<name>A0A6B0SH72_9EURY</name>
<evidence type="ECO:0000313" key="1">
    <source>
        <dbReference type="EMBL" id="MXR20978.1"/>
    </source>
</evidence>
<dbReference type="SUPFAM" id="SSF160387">
    <property type="entry name" value="NosL/MerB-like"/>
    <property type="match status" value="1"/>
</dbReference>
<dbReference type="EMBL" id="WUUU01000075">
    <property type="protein sequence ID" value="MXR20978.1"/>
    <property type="molecule type" value="Genomic_DNA"/>
</dbReference>
<protein>
    <recommendedName>
        <fullName evidence="3">Alkylmercury lyase</fullName>
    </recommendedName>
</protein>
<gene>
    <name evidence="1" type="ORF">GRX66_10325</name>
</gene>
<dbReference type="Pfam" id="PF03243">
    <property type="entry name" value="MerB"/>
    <property type="match status" value="1"/>
</dbReference>
<organism evidence="1 2">
    <name type="scientific">Halobacterium bonnevillei</name>
    <dbReference type="NCBI Taxonomy" id="2692200"/>
    <lineage>
        <taxon>Archaea</taxon>
        <taxon>Methanobacteriati</taxon>
        <taxon>Methanobacteriota</taxon>
        <taxon>Stenosarchaea group</taxon>
        <taxon>Halobacteria</taxon>
        <taxon>Halobacteriales</taxon>
        <taxon>Halobacteriaceae</taxon>
        <taxon>Halobacterium</taxon>
    </lineage>
</organism>
<reference evidence="1 2" key="1">
    <citation type="submission" date="2019-12" db="EMBL/GenBank/DDBJ databases">
        <title>Isolation and characterization of three novel carbon monoxide-oxidizing members of Halobacteria from salione crusts and soils.</title>
        <authorList>
            <person name="Myers M.R."/>
            <person name="King G.M."/>
        </authorList>
    </citation>
    <scope>NUCLEOTIDE SEQUENCE [LARGE SCALE GENOMIC DNA]</scope>
    <source>
        <strain evidence="1 2">PCN9</strain>
    </source>
</reference>
<comment type="caution">
    <text evidence="1">The sequence shown here is derived from an EMBL/GenBank/DDBJ whole genome shotgun (WGS) entry which is preliminary data.</text>
</comment>
<accession>A0A6B0SH72</accession>
<dbReference type="AlphaFoldDB" id="A0A6B0SH72"/>